<proteinExistence type="inferred from homology"/>
<feature type="transmembrane region" description="Helical" evidence="18">
    <location>
        <begin position="20"/>
        <end position="38"/>
    </location>
</feature>
<keyword evidence="9 18" id="KW-0472">Membrane</keyword>
<accession>A0A8T2J881</accession>
<dbReference type="InterPro" id="IPR051981">
    <property type="entry name" value="Glycosyltransf_32"/>
</dbReference>
<feature type="domain" description="Alpha 1,4-glycosyltransferase" evidence="19">
    <location>
        <begin position="220"/>
        <end position="343"/>
    </location>
</feature>
<evidence type="ECO:0000259" key="19">
    <source>
        <dbReference type="Pfam" id="PF04572"/>
    </source>
</evidence>
<evidence type="ECO:0000256" key="12">
    <source>
        <dbReference type="ARBA" id="ARBA00041556"/>
    </source>
</evidence>
<keyword evidence="7" id="KW-0333">Golgi apparatus</keyword>
<keyword evidence="4" id="KW-0444">Lipid biosynthesis</keyword>
<comment type="catalytic activity">
    <reaction evidence="16">
        <text>a beta-D-Gal-(1-&gt;4)-beta-D-Glc-(1&lt;-&gt;1)-Cer(d18:1(4E)) + UDP-alpha-D-galactose = a globoside Gb3Cer (d18:1(4E)) + UDP + H(+)</text>
        <dbReference type="Rhea" id="RHEA:11924"/>
        <dbReference type="ChEBI" id="CHEBI:15378"/>
        <dbReference type="ChEBI" id="CHEBI:17950"/>
        <dbReference type="ChEBI" id="CHEBI:18313"/>
        <dbReference type="ChEBI" id="CHEBI:58223"/>
        <dbReference type="ChEBI" id="CHEBI:66914"/>
        <dbReference type="EC" id="2.4.1.228"/>
    </reaction>
    <physiologicalReaction direction="left-to-right" evidence="16">
        <dbReference type="Rhea" id="RHEA:11925"/>
    </physiologicalReaction>
</comment>
<evidence type="ECO:0000256" key="1">
    <source>
        <dbReference type="ARBA" id="ARBA00004323"/>
    </source>
</evidence>
<protein>
    <recommendedName>
        <fullName evidence="11">Lactosylceramide 4-alpha-galactosyltransferase</fullName>
        <ecNumber evidence="10">2.4.1.228</ecNumber>
    </recommendedName>
    <alternativeName>
        <fullName evidence="15">Alpha-1,4-N-acetylglucosaminyltransferase</fullName>
    </alternativeName>
    <alternativeName>
        <fullName evidence="13">Alpha-1,4-galactosyltransferase</fullName>
    </alternativeName>
    <alternativeName>
        <fullName evidence="14">Globotriaosylceramide synthase</fullName>
    </alternativeName>
    <alternativeName>
        <fullName evidence="12">UDP-galactose:beta-D-galactosyl-beta1-R 4-alpha-D-galactosyltransferase</fullName>
    </alternativeName>
</protein>
<gene>
    <name evidence="20" type="ORF">GDO86_004991</name>
</gene>
<dbReference type="GO" id="GO:0050512">
    <property type="term" value="F:lactosylceramide 4-alpha-galactosyltransferase activity"/>
    <property type="evidence" value="ECO:0007669"/>
    <property type="project" value="UniProtKB-EC"/>
</dbReference>
<evidence type="ECO:0000256" key="17">
    <source>
        <dbReference type="ARBA" id="ARBA00049327"/>
    </source>
</evidence>
<dbReference type="Proteomes" id="UP000812440">
    <property type="component" value="Chromosome 3"/>
</dbReference>
<dbReference type="AlphaFoldDB" id="A0A8T2J881"/>
<dbReference type="InterPro" id="IPR007652">
    <property type="entry name" value="A1-4-GlycosylTfrase_dom"/>
</dbReference>
<keyword evidence="6" id="KW-0808">Transferase</keyword>
<comment type="pathway">
    <text evidence="2">Glycolipid biosynthesis.</text>
</comment>
<evidence type="ECO:0000256" key="3">
    <source>
        <dbReference type="ARBA" id="ARBA00009003"/>
    </source>
</evidence>
<evidence type="ECO:0000256" key="2">
    <source>
        <dbReference type="ARBA" id="ARBA00004934"/>
    </source>
</evidence>
<evidence type="ECO:0000256" key="4">
    <source>
        <dbReference type="ARBA" id="ARBA00022516"/>
    </source>
</evidence>
<dbReference type="SUPFAM" id="SSF53448">
    <property type="entry name" value="Nucleotide-diphospho-sugar transferases"/>
    <property type="match status" value="1"/>
</dbReference>
<evidence type="ECO:0000256" key="8">
    <source>
        <dbReference type="ARBA" id="ARBA00023098"/>
    </source>
</evidence>
<organism evidence="20 21">
    <name type="scientific">Hymenochirus boettgeri</name>
    <name type="common">Congo dwarf clawed frog</name>
    <dbReference type="NCBI Taxonomy" id="247094"/>
    <lineage>
        <taxon>Eukaryota</taxon>
        <taxon>Metazoa</taxon>
        <taxon>Chordata</taxon>
        <taxon>Craniata</taxon>
        <taxon>Vertebrata</taxon>
        <taxon>Euteleostomi</taxon>
        <taxon>Amphibia</taxon>
        <taxon>Batrachia</taxon>
        <taxon>Anura</taxon>
        <taxon>Pipoidea</taxon>
        <taxon>Pipidae</taxon>
        <taxon>Pipinae</taxon>
        <taxon>Hymenochirus</taxon>
    </lineage>
</organism>
<dbReference type="Pfam" id="PF04572">
    <property type="entry name" value="Gb3_synth"/>
    <property type="match status" value="1"/>
</dbReference>
<dbReference type="EMBL" id="JAACNH010000006">
    <property type="protein sequence ID" value="KAG8438636.1"/>
    <property type="molecule type" value="Genomic_DNA"/>
</dbReference>
<dbReference type="Pfam" id="PF04488">
    <property type="entry name" value="Gly_transf_sug"/>
    <property type="match status" value="1"/>
</dbReference>
<dbReference type="PANTHER" id="PTHR12042">
    <property type="entry name" value="LACTOSYLCERAMIDE 4-ALPHA-GALACTOSYLTRANSFERASE ALPHA- 1,4-GALACTOSYLTRANSFERASE"/>
    <property type="match status" value="1"/>
</dbReference>
<evidence type="ECO:0000256" key="18">
    <source>
        <dbReference type="SAM" id="Phobius"/>
    </source>
</evidence>
<evidence type="ECO:0000256" key="10">
    <source>
        <dbReference type="ARBA" id="ARBA00039051"/>
    </source>
</evidence>
<name>A0A8T2J881_9PIPI</name>
<comment type="caution">
    <text evidence="20">The sequence shown here is derived from an EMBL/GenBank/DDBJ whole genome shotgun (WGS) entry which is preliminary data.</text>
</comment>
<evidence type="ECO:0000256" key="13">
    <source>
        <dbReference type="ARBA" id="ARBA00041849"/>
    </source>
</evidence>
<dbReference type="InterPro" id="IPR007577">
    <property type="entry name" value="GlycoTrfase_DXD_sugar-bd_CS"/>
</dbReference>
<keyword evidence="18" id="KW-1133">Transmembrane helix</keyword>
<evidence type="ECO:0000256" key="11">
    <source>
        <dbReference type="ARBA" id="ARBA00040835"/>
    </source>
</evidence>
<comment type="catalytic activity">
    <reaction evidence="17">
        <text>a beta-D-Gal-(1&lt;-&gt;1')-ceramide + UDP-alpha-D-galactose = alpha-D-Gal-(1-&gt;4)-beta-D-Gal-(1&lt;-&gt;1')-Cer + UDP + H(+)</text>
        <dbReference type="Rhea" id="RHEA:60044"/>
        <dbReference type="ChEBI" id="CHEBI:15378"/>
        <dbReference type="ChEBI" id="CHEBI:58223"/>
        <dbReference type="ChEBI" id="CHEBI:66914"/>
        <dbReference type="ChEBI" id="CHEBI:143593"/>
        <dbReference type="ChEBI" id="CHEBI:143594"/>
    </reaction>
    <physiologicalReaction direction="left-to-right" evidence="17">
        <dbReference type="Rhea" id="RHEA:60045"/>
    </physiologicalReaction>
</comment>
<evidence type="ECO:0000256" key="9">
    <source>
        <dbReference type="ARBA" id="ARBA00023136"/>
    </source>
</evidence>
<dbReference type="GO" id="GO:0006688">
    <property type="term" value="P:glycosphingolipid biosynthetic process"/>
    <property type="evidence" value="ECO:0007669"/>
    <property type="project" value="TreeGrafter"/>
</dbReference>
<dbReference type="OrthoDB" id="409543at2759"/>
<dbReference type="EC" id="2.4.1.228" evidence="10"/>
<dbReference type="PANTHER" id="PTHR12042:SF17">
    <property type="entry name" value="LACTOSYLCERAMIDE 4-ALPHA-GALACTOSYLTRANSFERASE"/>
    <property type="match status" value="1"/>
</dbReference>
<comment type="subcellular location">
    <subcellularLocation>
        <location evidence="1">Golgi apparatus membrane</location>
        <topology evidence="1">Single-pass type II membrane protein</topology>
    </subcellularLocation>
</comment>
<evidence type="ECO:0000313" key="21">
    <source>
        <dbReference type="Proteomes" id="UP000812440"/>
    </source>
</evidence>
<keyword evidence="21" id="KW-1185">Reference proteome</keyword>
<evidence type="ECO:0000256" key="5">
    <source>
        <dbReference type="ARBA" id="ARBA00022676"/>
    </source>
</evidence>
<evidence type="ECO:0000256" key="14">
    <source>
        <dbReference type="ARBA" id="ARBA00043154"/>
    </source>
</evidence>
<evidence type="ECO:0000256" key="6">
    <source>
        <dbReference type="ARBA" id="ARBA00022679"/>
    </source>
</evidence>
<evidence type="ECO:0000313" key="20">
    <source>
        <dbReference type="EMBL" id="KAG8438636.1"/>
    </source>
</evidence>
<evidence type="ECO:0000256" key="7">
    <source>
        <dbReference type="ARBA" id="ARBA00023034"/>
    </source>
</evidence>
<keyword evidence="18" id="KW-0812">Transmembrane</keyword>
<evidence type="ECO:0000256" key="16">
    <source>
        <dbReference type="ARBA" id="ARBA00048195"/>
    </source>
</evidence>
<sequence length="349" mass="40237">MIKCPSQLVLPRFGIKKKSWTFIFFLLTLVPLLIIMHMKPIDLSKDPEYWPIDVKCPNIVPNATNPSHETLLGGGVFFVETSERTNPSFQFMCAVESIVRIHPNIRVTVMMRGVVNQNSSGPQNLGFRLFHCFPNVDIVPLDFDQLFAGTPLNTWYNDVKHHKELTDLPILSDACRLAILWKYGGIYLDTDFIVLKSVANITNALGTQSIYTLNGAFLSFTRRHPFIGYCMEDFANSYNFWIYGHQGPQLLTRVFKRWCSIRRLRDSRGCRGVTVLAQEAFYPVEWQNWREYFESISPVELSRKLRATYAVHLWNKKSRDTRPSPGSFLDQLQSGYCPTSYGLMKISRE</sequence>
<dbReference type="GO" id="GO:0000139">
    <property type="term" value="C:Golgi membrane"/>
    <property type="evidence" value="ECO:0007669"/>
    <property type="project" value="UniProtKB-SubCell"/>
</dbReference>
<keyword evidence="8" id="KW-0443">Lipid metabolism</keyword>
<keyword evidence="5" id="KW-0328">Glycosyltransferase</keyword>
<evidence type="ECO:0000256" key="15">
    <source>
        <dbReference type="ARBA" id="ARBA00043186"/>
    </source>
</evidence>
<comment type="similarity">
    <text evidence="3">Belongs to the glycosyltransferase 32 family.</text>
</comment>
<dbReference type="InterPro" id="IPR029044">
    <property type="entry name" value="Nucleotide-diphossugar_trans"/>
</dbReference>
<reference evidence="20" key="1">
    <citation type="thesis" date="2020" institute="ProQuest LLC" country="789 East Eisenhower Parkway, Ann Arbor, MI, USA">
        <title>Comparative Genomics and Chromosome Evolution.</title>
        <authorList>
            <person name="Mudd A.B."/>
        </authorList>
    </citation>
    <scope>NUCLEOTIDE SEQUENCE</scope>
    <source>
        <strain evidence="20">Female2</strain>
        <tissue evidence="20">Blood</tissue>
    </source>
</reference>
<dbReference type="Gene3D" id="3.90.550.20">
    <property type="match status" value="1"/>
</dbReference>